<dbReference type="Pfam" id="PF02510">
    <property type="entry name" value="SPAN"/>
    <property type="match status" value="1"/>
</dbReference>
<evidence type="ECO:0000256" key="1">
    <source>
        <dbReference type="SAM" id="MobiDB-lite"/>
    </source>
</evidence>
<dbReference type="EMBL" id="CP158294">
    <property type="protein sequence ID" value="XBV47565.1"/>
    <property type="molecule type" value="Genomic_DNA"/>
</dbReference>
<name>A0AAU7U3N3_9GAMM</name>
<reference evidence="3" key="1">
    <citation type="submission" date="2024-06" db="EMBL/GenBank/DDBJ databases">
        <title>Multiomics insights into the TNT degradation mechanism by Pantoea sp. BJ2 isolated from an ammunition destruction site.</title>
        <authorList>
            <person name="Luo J."/>
        </authorList>
    </citation>
    <scope>NUCLEOTIDE SEQUENCE</scope>
    <source>
        <strain evidence="3">BJ2</strain>
        <plasmid evidence="3">plasmindB</plasmid>
    </source>
</reference>
<feature type="region of interest" description="Disordered" evidence="1">
    <location>
        <begin position="262"/>
        <end position="293"/>
    </location>
</feature>
<dbReference type="InterPro" id="IPR056746">
    <property type="entry name" value="SPAN_dom"/>
</dbReference>
<sequence>MDKVIVKHHTQFIPDFEEGNKADSSNNKKKKSDADALVPLSAYVAELRHLLDDSNDLKPSIKPSEVIAESHKPAGTHLDVLPSKVSIKEVVTPHVRQYQHMTVKELPLKEDTTSPMMSVVAENKMTNAVLPRVSEITVEELSFESEVLSPFKVKSGESLAKNAENTLLIHHRVPEPVTQQPETRMQSAVPVNTLPEARSPAPMISQNEHSGSKSITYSFRRVDETGKTSVDINLSGSQANPVATITPSSTIVRERLDAAMNMPDAPSLTLKGEEQKEQQHRNEHNDIWDEEEV</sequence>
<evidence type="ECO:0000259" key="2">
    <source>
        <dbReference type="Pfam" id="PF02510"/>
    </source>
</evidence>
<dbReference type="RefSeq" id="WP_350262607.1">
    <property type="nucleotide sequence ID" value="NZ_CP158294.1"/>
</dbReference>
<feature type="compositionally biased region" description="Basic and acidic residues" evidence="1">
    <location>
        <begin position="271"/>
        <end position="287"/>
    </location>
</feature>
<feature type="domain" description="Surface presentation of antigen" evidence="2">
    <location>
        <begin position="212"/>
        <end position="292"/>
    </location>
</feature>
<geneLocation type="plasmid" evidence="3">
    <name>plasmindB</name>
</geneLocation>
<proteinExistence type="predicted"/>
<organism evidence="3">
    <name type="scientific">Pantoea sp. BJ2</name>
    <dbReference type="NCBI Taxonomy" id="3141322"/>
    <lineage>
        <taxon>Bacteria</taxon>
        <taxon>Pseudomonadati</taxon>
        <taxon>Pseudomonadota</taxon>
        <taxon>Gammaproteobacteria</taxon>
        <taxon>Enterobacterales</taxon>
        <taxon>Erwiniaceae</taxon>
        <taxon>Pantoea</taxon>
    </lineage>
</organism>
<evidence type="ECO:0000313" key="3">
    <source>
        <dbReference type="EMBL" id="XBV47565.1"/>
    </source>
</evidence>
<dbReference type="AlphaFoldDB" id="A0AAU7U3N3"/>
<accession>A0AAU7U3N3</accession>
<gene>
    <name evidence="3" type="ORF">AAF463_24920</name>
</gene>
<keyword evidence="3" id="KW-0614">Plasmid</keyword>
<feature type="region of interest" description="Disordered" evidence="1">
    <location>
        <begin position="15"/>
        <end position="35"/>
    </location>
</feature>
<protein>
    <recommendedName>
        <fullName evidence="2">Surface presentation of antigen domain-containing protein</fullName>
    </recommendedName>
</protein>